<dbReference type="KEGG" id="kmn:HW532_20900"/>
<sequence>MLLILRDESPEYGDIASDFEYVTEQLFNLIKSPAFVGLIDEQERGFMFGLITPQWYSTVLNAYEQLLYVRPEYRGGPLAVRLIKSFERMVGNFGAHTLYVGTSTGIKEEKTISLYERLGYERHGGGLRKRM</sequence>
<accession>A0A7S8HDX4</accession>
<feature type="domain" description="N-acetyltransferase" evidence="1">
    <location>
        <begin position="1"/>
        <end position="131"/>
    </location>
</feature>
<evidence type="ECO:0000313" key="3">
    <source>
        <dbReference type="Proteomes" id="UP000593594"/>
    </source>
</evidence>
<organism evidence="2 3">
    <name type="scientific">Kaustia mangrovi</name>
    <dbReference type="NCBI Taxonomy" id="2593653"/>
    <lineage>
        <taxon>Bacteria</taxon>
        <taxon>Pseudomonadati</taxon>
        <taxon>Pseudomonadota</taxon>
        <taxon>Alphaproteobacteria</taxon>
        <taxon>Hyphomicrobiales</taxon>
        <taxon>Parvibaculaceae</taxon>
        <taxon>Kaustia</taxon>
    </lineage>
</organism>
<gene>
    <name evidence="2" type="ORF">HW532_20900</name>
</gene>
<dbReference type="EMBL" id="CP058214">
    <property type="protein sequence ID" value="QPC44939.1"/>
    <property type="molecule type" value="Genomic_DNA"/>
</dbReference>
<dbReference type="PROSITE" id="PS51186">
    <property type="entry name" value="GNAT"/>
    <property type="match status" value="1"/>
</dbReference>
<proteinExistence type="predicted"/>
<dbReference type="SUPFAM" id="SSF55729">
    <property type="entry name" value="Acyl-CoA N-acyltransferases (Nat)"/>
    <property type="match status" value="1"/>
</dbReference>
<name>A0A7S8HDX4_9HYPH</name>
<dbReference type="RefSeq" id="WP_213162312.1">
    <property type="nucleotide sequence ID" value="NZ_CP058214.1"/>
</dbReference>
<evidence type="ECO:0000313" key="2">
    <source>
        <dbReference type="EMBL" id="QPC44939.1"/>
    </source>
</evidence>
<keyword evidence="2" id="KW-0808">Transferase</keyword>
<protein>
    <submittedName>
        <fullName evidence="2">GNAT family N-acetyltransferase</fullName>
    </submittedName>
</protein>
<dbReference type="InterPro" id="IPR016181">
    <property type="entry name" value="Acyl_CoA_acyltransferase"/>
</dbReference>
<reference evidence="2 3" key="1">
    <citation type="submission" date="2020-06" db="EMBL/GenBank/DDBJ databases">
        <title>Genome sequence of 2 isolates from Red Sea Mangroves.</title>
        <authorList>
            <person name="Sefrji F."/>
            <person name="Michoud G."/>
            <person name="Merlino G."/>
            <person name="Daffonchio D."/>
        </authorList>
    </citation>
    <scope>NUCLEOTIDE SEQUENCE [LARGE SCALE GENOMIC DNA]</scope>
    <source>
        <strain evidence="2 3">R1DC25</strain>
    </source>
</reference>
<keyword evidence="3" id="KW-1185">Reference proteome</keyword>
<dbReference type="GO" id="GO:0016747">
    <property type="term" value="F:acyltransferase activity, transferring groups other than amino-acyl groups"/>
    <property type="evidence" value="ECO:0007669"/>
    <property type="project" value="InterPro"/>
</dbReference>
<dbReference type="Pfam" id="PF13508">
    <property type="entry name" value="Acetyltransf_7"/>
    <property type="match status" value="1"/>
</dbReference>
<dbReference type="InterPro" id="IPR000182">
    <property type="entry name" value="GNAT_dom"/>
</dbReference>
<dbReference type="AlphaFoldDB" id="A0A7S8HDX4"/>
<evidence type="ECO:0000259" key="1">
    <source>
        <dbReference type="PROSITE" id="PS51186"/>
    </source>
</evidence>
<dbReference type="Gene3D" id="3.40.630.30">
    <property type="match status" value="1"/>
</dbReference>
<dbReference type="Proteomes" id="UP000593594">
    <property type="component" value="Chromosome"/>
</dbReference>